<comment type="caution">
    <text evidence="1">The sequence shown here is derived from an EMBL/GenBank/DDBJ whole genome shotgun (WGS) entry which is preliminary data.</text>
</comment>
<proteinExistence type="predicted"/>
<reference evidence="1 2" key="1">
    <citation type="submission" date="2017-04" db="EMBL/GenBank/DDBJ databases">
        <title>The new phylogeny of genus Mycobacterium.</title>
        <authorList>
            <person name="Tortoli E."/>
            <person name="Trovato A."/>
            <person name="Cirillo D.M."/>
        </authorList>
    </citation>
    <scope>NUCLEOTIDE SEQUENCE [LARGE SCALE GENOMIC DNA]</scope>
    <source>
        <strain evidence="1 2">KCTC 19819</strain>
    </source>
</reference>
<dbReference type="RefSeq" id="WP_085304542.1">
    <property type="nucleotide sequence ID" value="NZ_AP022594.1"/>
</dbReference>
<evidence type="ECO:0000313" key="2">
    <source>
        <dbReference type="Proteomes" id="UP000193577"/>
    </source>
</evidence>
<accession>A0A7I7SAR0</accession>
<dbReference type="AlphaFoldDB" id="A0A7I7SAR0"/>
<evidence type="ECO:0000313" key="1">
    <source>
        <dbReference type="EMBL" id="OSC32821.1"/>
    </source>
</evidence>
<name>A0A7I7SAR0_9MYCO</name>
<protein>
    <submittedName>
        <fullName evidence="1">Uncharacterized protein</fullName>
    </submittedName>
</protein>
<sequence length="62" mass="6623">MIVGTQAGMITVRDAHTELGVREPFTVSRAQARIIASCLDHKGLHPLAAADLRRAAEEAEIG</sequence>
<dbReference type="Proteomes" id="UP000193577">
    <property type="component" value="Unassembled WGS sequence"/>
</dbReference>
<organism evidence="1 2">
    <name type="scientific">Mycolicibacillus koreensis</name>
    <dbReference type="NCBI Taxonomy" id="1069220"/>
    <lineage>
        <taxon>Bacteria</taxon>
        <taxon>Bacillati</taxon>
        <taxon>Actinomycetota</taxon>
        <taxon>Actinomycetes</taxon>
        <taxon>Mycobacteriales</taxon>
        <taxon>Mycobacteriaceae</taxon>
        <taxon>Mycolicibacillus</taxon>
    </lineage>
</organism>
<keyword evidence="2" id="KW-1185">Reference proteome</keyword>
<gene>
    <name evidence="1" type="ORF">B8W67_13965</name>
</gene>
<dbReference type="EMBL" id="NCXO01000032">
    <property type="protein sequence ID" value="OSC32821.1"/>
    <property type="molecule type" value="Genomic_DNA"/>
</dbReference>